<evidence type="ECO:0000256" key="1">
    <source>
        <dbReference type="SAM" id="MobiDB-lite"/>
    </source>
</evidence>
<sequence length="180" mass="20076" precursor="true">MLKQITVTAALAFAMLFAYCPTTASAQQSDSKSKQSQSQNDSRKKNSKNQNRNQDQQSDSNERANGSKQSSESLTGEGQVRASKKVKIPGTTIENLVVLIDMKKPNSDRTVTRVVDLGPVKNLKSLKVRQGDQIKTTGRVVQVKDKQVMMADEVTSHNQTKKIKRQKPKSKSERDNKRDN</sequence>
<keyword evidence="4" id="KW-1185">Reference proteome</keyword>
<dbReference type="EMBL" id="VRLW01000001">
    <property type="protein sequence ID" value="KAA1258662.1"/>
    <property type="molecule type" value="Genomic_DNA"/>
</dbReference>
<evidence type="ECO:0000313" key="4">
    <source>
        <dbReference type="Proteomes" id="UP000322699"/>
    </source>
</evidence>
<feature type="chain" id="PRO_5023075016" description="DUF5666 domain-containing protein" evidence="2">
    <location>
        <begin position="27"/>
        <end position="180"/>
    </location>
</feature>
<feature type="signal peptide" evidence="2">
    <location>
        <begin position="1"/>
        <end position="26"/>
    </location>
</feature>
<name>A0A5B1CEL6_9BACT</name>
<evidence type="ECO:0008006" key="5">
    <source>
        <dbReference type="Google" id="ProtNLM"/>
    </source>
</evidence>
<comment type="caution">
    <text evidence="3">The sequence shown here is derived from an EMBL/GenBank/DDBJ whole genome shotgun (WGS) entry which is preliminary data.</text>
</comment>
<feature type="compositionally biased region" description="Polar residues" evidence="1">
    <location>
        <begin position="63"/>
        <end position="76"/>
    </location>
</feature>
<keyword evidence="2" id="KW-0732">Signal</keyword>
<feature type="compositionally biased region" description="Low complexity" evidence="1">
    <location>
        <begin position="27"/>
        <end position="40"/>
    </location>
</feature>
<dbReference type="Proteomes" id="UP000322699">
    <property type="component" value="Unassembled WGS sequence"/>
</dbReference>
<accession>A0A5B1CEL6</accession>
<gene>
    <name evidence="3" type="ORF">LF1_11840</name>
</gene>
<proteinExistence type="predicted"/>
<feature type="region of interest" description="Disordered" evidence="1">
    <location>
        <begin position="24"/>
        <end position="86"/>
    </location>
</feature>
<feature type="compositionally biased region" description="Basic residues" evidence="1">
    <location>
        <begin position="159"/>
        <end position="169"/>
    </location>
</feature>
<organism evidence="3 4">
    <name type="scientific">Rubripirellula obstinata</name>
    <dbReference type="NCBI Taxonomy" id="406547"/>
    <lineage>
        <taxon>Bacteria</taxon>
        <taxon>Pseudomonadati</taxon>
        <taxon>Planctomycetota</taxon>
        <taxon>Planctomycetia</taxon>
        <taxon>Pirellulales</taxon>
        <taxon>Pirellulaceae</taxon>
        <taxon>Rubripirellula</taxon>
    </lineage>
</organism>
<evidence type="ECO:0000256" key="2">
    <source>
        <dbReference type="SAM" id="SignalP"/>
    </source>
</evidence>
<feature type="region of interest" description="Disordered" evidence="1">
    <location>
        <begin position="153"/>
        <end position="180"/>
    </location>
</feature>
<reference evidence="3 4" key="1">
    <citation type="submission" date="2019-08" db="EMBL/GenBank/DDBJ databases">
        <title>Deep-cultivation of Planctomycetes and their phenomic and genomic characterization uncovers novel biology.</title>
        <authorList>
            <person name="Wiegand S."/>
            <person name="Jogler M."/>
            <person name="Boedeker C."/>
            <person name="Pinto D."/>
            <person name="Vollmers J."/>
            <person name="Rivas-Marin E."/>
            <person name="Kohn T."/>
            <person name="Peeters S.H."/>
            <person name="Heuer A."/>
            <person name="Rast P."/>
            <person name="Oberbeckmann S."/>
            <person name="Bunk B."/>
            <person name="Jeske O."/>
            <person name="Meyerdierks A."/>
            <person name="Storesund J.E."/>
            <person name="Kallscheuer N."/>
            <person name="Luecker S."/>
            <person name="Lage O.M."/>
            <person name="Pohl T."/>
            <person name="Merkel B.J."/>
            <person name="Hornburger P."/>
            <person name="Mueller R.-W."/>
            <person name="Bruemmer F."/>
            <person name="Labrenz M."/>
            <person name="Spormann A.M."/>
            <person name="Op Den Camp H."/>
            <person name="Overmann J."/>
            <person name="Amann R."/>
            <person name="Jetten M.S.M."/>
            <person name="Mascher T."/>
            <person name="Medema M.H."/>
            <person name="Devos D.P."/>
            <person name="Kaster A.-K."/>
            <person name="Ovreas L."/>
            <person name="Rohde M."/>
            <person name="Galperin M.Y."/>
            <person name="Jogler C."/>
        </authorList>
    </citation>
    <scope>NUCLEOTIDE SEQUENCE [LARGE SCALE GENOMIC DNA]</scope>
    <source>
        <strain evidence="3 4">LF1</strain>
    </source>
</reference>
<feature type="compositionally biased region" description="Basic and acidic residues" evidence="1">
    <location>
        <begin position="170"/>
        <end position="180"/>
    </location>
</feature>
<protein>
    <recommendedName>
        <fullName evidence="5">DUF5666 domain-containing protein</fullName>
    </recommendedName>
</protein>
<feature type="compositionally biased region" description="Low complexity" evidence="1">
    <location>
        <begin position="48"/>
        <end position="59"/>
    </location>
</feature>
<evidence type="ECO:0000313" key="3">
    <source>
        <dbReference type="EMBL" id="KAA1258662.1"/>
    </source>
</evidence>
<dbReference type="AlphaFoldDB" id="A0A5B1CEL6"/>
<dbReference type="RefSeq" id="WP_068265094.1">
    <property type="nucleotide sequence ID" value="NZ_LWSK01000076.1"/>
</dbReference>